<dbReference type="GO" id="GO:0005737">
    <property type="term" value="C:cytoplasm"/>
    <property type="evidence" value="ECO:0007669"/>
    <property type="project" value="TreeGrafter"/>
</dbReference>
<evidence type="ECO:0000313" key="3">
    <source>
        <dbReference type="Proteomes" id="UP000752814"/>
    </source>
</evidence>
<dbReference type="AlphaFoldDB" id="A0A8J8PFX9"/>
<dbReference type="Pfam" id="PF02492">
    <property type="entry name" value="cobW"/>
    <property type="match status" value="1"/>
</dbReference>
<gene>
    <name evidence="2" type="ORF">A3207_03285</name>
</gene>
<accession>A0A8J8PFX9</accession>
<comment type="caution">
    <text evidence="2">The sequence shown here is derived from an EMBL/GenBank/DDBJ whole genome shotgun (WGS) entry which is preliminary data.</text>
</comment>
<dbReference type="SUPFAM" id="SSF52540">
    <property type="entry name" value="P-loop containing nucleoside triphosphate hydrolases"/>
    <property type="match status" value="1"/>
</dbReference>
<evidence type="ECO:0000313" key="2">
    <source>
        <dbReference type="EMBL" id="TQS82976.1"/>
    </source>
</evidence>
<evidence type="ECO:0000259" key="1">
    <source>
        <dbReference type="Pfam" id="PF02492"/>
    </source>
</evidence>
<dbReference type="EMBL" id="LVVT01000014">
    <property type="protein sequence ID" value="TQS82976.1"/>
    <property type="molecule type" value="Genomic_DNA"/>
</dbReference>
<dbReference type="PANTHER" id="PTHR13748:SF62">
    <property type="entry name" value="COBW DOMAIN-CONTAINING PROTEIN"/>
    <property type="match status" value="1"/>
</dbReference>
<reference evidence="2" key="1">
    <citation type="submission" date="2016-03" db="EMBL/GenBank/DDBJ databases">
        <authorList>
            <person name="Borrel G."/>
            <person name="Mccann A."/>
            <person name="O'Toole P.W."/>
        </authorList>
    </citation>
    <scope>NUCLEOTIDE SEQUENCE</scope>
    <source>
        <strain evidence="2">183</strain>
    </source>
</reference>
<dbReference type="Proteomes" id="UP000752814">
    <property type="component" value="Unassembled WGS sequence"/>
</dbReference>
<organism evidence="2 3">
    <name type="scientific">Candidatus Methanomassiliicoccus intestinalis</name>
    <dbReference type="NCBI Taxonomy" id="1406512"/>
    <lineage>
        <taxon>Archaea</taxon>
        <taxon>Methanobacteriati</taxon>
        <taxon>Thermoplasmatota</taxon>
        <taxon>Thermoplasmata</taxon>
        <taxon>Methanomassiliicoccales</taxon>
        <taxon>Methanomassiliicoccaceae</taxon>
        <taxon>Methanomassiliicoccus</taxon>
    </lineage>
</organism>
<sequence>MVLIGGFLGAGKTTLINKIAQEFIKEKVPIGIITNDQGQLLIDTEFIKVRGLNVEEVCGGCFCCNFPKLLDNANKLLKQINPQYIIAEPVGSCTDLIATVATPLKKYHGDQFSVAPLIVLVDAPRLLNNAFDTSTLGGYLRNHQAEEAEYLILTKIDEIGSDDVESLILKLKGINPNRKIIPYSAVTGEGFQDILGIITSDEETARKPVDVDYDKYAEAEAELGWYNGIYEFTAPEYDSYELSMNILKSLASKYTPSDIAHAKVAITNASSHTKISLIGNEFTIGGVKGSRFGKGESKLNFNARIVSEPEKLRQTIRETIESCFKEKCIQYKLQFDDCFSPGRPNPTYRILDE</sequence>
<dbReference type="InterPro" id="IPR003495">
    <property type="entry name" value="CobW/HypB/UreG_nucleotide-bd"/>
</dbReference>
<feature type="domain" description="CobW/HypB/UreG nucleotide-binding" evidence="1">
    <location>
        <begin position="2"/>
        <end position="181"/>
    </location>
</feature>
<protein>
    <recommendedName>
        <fullName evidence="1">CobW/HypB/UreG nucleotide-binding domain-containing protein</fullName>
    </recommendedName>
</protein>
<proteinExistence type="predicted"/>
<dbReference type="PANTHER" id="PTHR13748">
    <property type="entry name" value="COBW-RELATED"/>
    <property type="match status" value="1"/>
</dbReference>
<name>A0A8J8PFX9_9ARCH</name>
<dbReference type="InterPro" id="IPR051316">
    <property type="entry name" value="Zinc-reg_GTPase_activator"/>
</dbReference>
<dbReference type="InterPro" id="IPR027417">
    <property type="entry name" value="P-loop_NTPase"/>
</dbReference>
<dbReference type="Gene3D" id="3.40.50.300">
    <property type="entry name" value="P-loop containing nucleotide triphosphate hydrolases"/>
    <property type="match status" value="1"/>
</dbReference>